<dbReference type="EMBL" id="SNRW01019467">
    <property type="protein sequence ID" value="KAA6366351.1"/>
    <property type="molecule type" value="Genomic_DNA"/>
</dbReference>
<proteinExistence type="predicted"/>
<reference evidence="1 2" key="1">
    <citation type="submission" date="2019-03" db="EMBL/GenBank/DDBJ databases">
        <title>Single cell metagenomics reveals metabolic interactions within the superorganism composed of flagellate Streblomastix strix and complex community of Bacteroidetes bacteria on its surface.</title>
        <authorList>
            <person name="Treitli S.C."/>
            <person name="Kolisko M."/>
            <person name="Husnik F."/>
            <person name="Keeling P."/>
            <person name="Hampl V."/>
        </authorList>
    </citation>
    <scope>NUCLEOTIDE SEQUENCE [LARGE SCALE GENOMIC DNA]</scope>
    <source>
        <strain evidence="1">ST1C</strain>
    </source>
</reference>
<organism evidence="1 2">
    <name type="scientific">Streblomastix strix</name>
    <dbReference type="NCBI Taxonomy" id="222440"/>
    <lineage>
        <taxon>Eukaryota</taxon>
        <taxon>Metamonada</taxon>
        <taxon>Preaxostyla</taxon>
        <taxon>Oxymonadida</taxon>
        <taxon>Streblomastigidae</taxon>
        <taxon>Streblomastix</taxon>
    </lineage>
</organism>
<sequence length="195" mass="22030">MSNPSLQLVGNALYLLRAIVRYNPAISARIVQIPNLVQQLLSLTRCNSTKQRIQHNSEQAMLVWKQCNKCLYWIRQLGDLKVQSQLVKELNYIQIQVREGGTAGGSELESSFIISKTVNYIQSMIIALRQGTKQCNPQPRLLVTVFENLEYEGGNEEIEAHQFHNGVVGNDLIKIQANNTMNNIANAHVCQIRNV</sequence>
<evidence type="ECO:0000313" key="2">
    <source>
        <dbReference type="Proteomes" id="UP000324800"/>
    </source>
</evidence>
<protein>
    <submittedName>
        <fullName evidence="1">Uncharacterized protein</fullName>
    </submittedName>
</protein>
<dbReference type="AlphaFoldDB" id="A0A5J4U8X7"/>
<dbReference type="Proteomes" id="UP000324800">
    <property type="component" value="Unassembled WGS sequence"/>
</dbReference>
<name>A0A5J4U8X7_9EUKA</name>
<comment type="caution">
    <text evidence="1">The sequence shown here is derived from an EMBL/GenBank/DDBJ whole genome shotgun (WGS) entry which is preliminary data.</text>
</comment>
<evidence type="ECO:0000313" key="1">
    <source>
        <dbReference type="EMBL" id="KAA6366351.1"/>
    </source>
</evidence>
<gene>
    <name evidence="1" type="ORF">EZS28_038123</name>
</gene>
<accession>A0A5J4U8X7</accession>